<gene>
    <name evidence="1" type="ORF">NO1_1434</name>
</gene>
<evidence type="ECO:0000313" key="2">
    <source>
        <dbReference type="Proteomes" id="UP000269352"/>
    </source>
</evidence>
<accession>A0A388TCK6</accession>
<proteinExistence type="predicted"/>
<comment type="caution">
    <text evidence="1">The sequence shown here is derived from an EMBL/GenBank/DDBJ whole genome shotgun (WGS) entry which is preliminary data.</text>
</comment>
<dbReference type="Proteomes" id="UP000269352">
    <property type="component" value="Unassembled WGS sequence"/>
</dbReference>
<evidence type="ECO:0000313" key="1">
    <source>
        <dbReference type="EMBL" id="GBR74216.1"/>
    </source>
</evidence>
<name>A0A388TCK6_TERA1</name>
<sequence>MLLLQSVRDKRVFRVWAVLLCVAFAVNTYSSQNVQNIFSDKITENLVFTKDTKIPVFVICRNFWKYADLVPYLHDAQTYIFIDNIADILEYTYPSFYVVIENDSELIEQIASINKLDFQIGDRKEIPFESDYVEYEPSVQNYFSYIQVTQKRK</sequence>
<organism evidence="1 2">
    <name type="scientific">Termititenax aidoneus</name>
    <dbReference type="NCBI Taxonomy" id="2218524"/>
    <lineage>
        <taxon>Bacteria</taxon>
        <taxon>Bacillati</taxon>
        <taxon>Candidatus Margulisiibacteriota</taxon>
        <taxon>Candidatus Termititenacia</taxon>
        <taxon>Candidatus Termititenacales</taxon>
        <taxon>Candidatus Termititenacaceae</taxon>
        <taxon>Candidatus Termititenax</taxon>
    </lineage>
</organism>
<reference evidence="1 2" key="1">
    <citation type="journal article" date="2019" name="ISME J.">
        <title>Genome analyses of uncultured TG2/ZB3 bacteria in 'Margulisbacteria' specifically attached to ectosymbiotic spirochetes of protists in the termite gut.</title>
        <authorList>
            <person name="Utami Y.D."/>
            <person name="Kuwahara H."/>
            <person name="Igai K."/>
            <person name="Murakami T."/>
            <person name="Sugaya K."/>
            <person name="Morikawa T."/>
            <person name="Nagura Y."/>
            <person name="Yuki M."/>
            <person name="Deevong P."/>
            <person name="Inoue T."/>
            <person name="Kihara K."/>
            <person name="Lo N."/>
            <person name="Yamada A."/>
            <person name="Ohkuma M."/>
            <person name="Hongoh Y."/>
        </authorList>
    </citation>
    <scope>NUCLEOTIDE SEQUENCE [LARGE SCALE GENOMIC DNA]</scope>
    <source>
        <strain evidence="1">NkOx7-01</strain>
    </source>
</reference>
<keyword evidence="2" id="KW-1185">Reference proteome</keyword>
<dbReference type="EMBL" id="BGZN01000035">
    <property type="protein sequence ID" value="GBR74216.1"/>
    <property type="molecule type" value="Genomic_DNA"/>
</dbReference>
<protein>
    <submittedName>
        <fullName evidence="1">Uncharacterized protein</fullName>
    </submittedName>
</protein>
<dbReference type="AlphaFoldDB" id="A0A388TCK6"/>